<name>A0A9P0FKY9_BRAAE</name>
<proteinExistence type="predicted"/>
<keyword evidence="3" id="KW-1185">Reference proteome</keyword>
<protein>
    <submittedName>
        <fullName evidence="2">Uncharacterized protein</fullName>
    </submittedName>
</protein>
<evidence type="ECO:0000313" key="2">
    <source>
        <dbReference type="EMBL" id="CAH0559489.1"/>
    </source>
</evidence>
<reference evidence="2" key="1">
    <citation type="submission" date="2021-12" db="EMBL/GenBank/DDBJ databases">
        <authorList>
            <person name="King R."/>
        </authorList>
    </citation>
    <scope>NUCLEOTIDE SEQUENCE</scope>
</reference>
<dbReference type="EMBL" id="OV121137">
    <property type="protein sequence ID" value="CAH0559489.1"/>
    <property type="molecule type" value="Genomic_DNA"/>
</dbReference>
<sequence length="139" mass="15679">MKHPKPSSQVSPKPGADINIPNPYVNKSPSIKADPINSYMKAMQTAAKPYPSTPASAFPGYLSQIYEQSNQFKNLYQYAMDSQYANAMQGLYAGYPVNQQQMVMPSPEQLKLYADWMSTQMHFSYAQNDASHINNMKKQ</sequence>
<gene>
    <name evidence="2" type="ORF">MELIAE_LOCUS9575</name>
</gene>
<evidence type="ECO:0000313" key="3">
    <source>
        <dbReference type="Proteomes" id="UP001154078"/>
    </source>
</evidence>
<feature type="compositionally biased region" description="Polar residues" evidence="1">
    <location>
        <begin position="1"/>
        <end position="11"/>
    </location>
</feature>
<organism evidence="2 3">
    <name type="scientific">Brassicogethes aeneus</name>
    <name type="common">Rape pollen beetle</name>
    <name type="synonym">Meligethes aeneus</name>
    <dbReference type="NCBI Taxonomy" id="1431903"/>
    <lineage>
        <taxon>Eukaryota</taxon>
        <taxon>Metazoa</taxon>
        <taxon>Ecdysozoa</taxon>
        <taxon>Arthropoda</taxon>
        <taxon>Hexapoda</taxon>
        <taxon>Insecta</taxon>
        <taxon>Pterygota</taxon>
        <taxon>Neoptera</taxon>
        <taxon>Endopterygota</taxon>
        <taxon>Coleoptera</taxon>
        <taxon>Polyphaga</taxon>
        <taxon>Cucujiformia</taxon>
        <taxon>Nitidulidae</taxon>
        <taxon>Meligethinae</taxon>
        <taxon>Brassicogethes</taxon>
    </lineage>
</organism>
<dbReference type="OrthoDB" id="1938591at2759"/>
<feature type="region of interest" description="Disordered" evidence="1">
    <location>
        <begin position="1"/>
        <end position="29"/>
    </location>
</feature>
<accession>A0A9P0FKY9</accession>
<dbReference type="AlphaFoldDB" id="A0A9P0FKY9"/>
<dbReference type="Proteomes" id="UP001154078">
    <property type="component" value="Chromosome 6"/>
</dbReference>
<evidence type="ECO:0000256" key="1">
    <source>
        <dbReference type="SAM" id="MobiDB-lite"/>
    </source>
</evidence>